<dbReference type="AlphaFoldDB" id="A0A4S4KBW9"/>
<protein>
    <submittedName>
        <fullName evidence="1">Uncharacterized protein</fullName>
    </submittedName>
</protein>
<dbReference type="Proteomes" id="UP000309038">
    <property type="component" value="Unassembled WGS sequence"/>
</dbReference>
<proteinExistence type="predicted"/>
<dbReference type="EMBL" id="SGPJ01000324">
    <property type="protein sequence ID" value="THG95413.1"/>
    <property type="molecule type" value="Genomic_DNA"/>
</dbReference>
<keyword evidence="2" id="KW-1185">Reference proteome</keyword>
<comment type="caution">
    <text evidence="1">The sequence shown here is derived from an EMBL/GenBank/DDBJ whole genome shotgun (WGS) entry which is preliminary data.</text>
</comment>
<evidence type="ECO:0000313" key="2">
    <source>
        <dbReference type="Proteomes" id="UP000309038"/>
    </source>
</evidence>
<gene>
    <name evidence="1" type="ORF">EW026_g6236</name>
</gene>
<organism evidence="1 2">
    <name type="scientific">Hermanssonia centrifuga</name>
    <dbReference type="NCBI Taxonomy" id="98765"/>
    <lineage>
        <taxon>Eukaryota</taxon>
        <taxon>Fungi</taxon>
        <taxon>Dikarya</taxon>
        <taxon>Basidiomycota</taxon>
        <taxon>Agaricomycotina</taxon>
        <taxon>Agaricomycetes</taxon>
        <taxon>Polyporales</taxon>
        <taxon>Meruliaceae</taxon>
        <taxon>Hermanssonia</taxon>
    </lineage>
</organism>
<sequence length="51" mass="5653">MANWPEDNCAVGADGKLKDASEMDWAFSESKEQPPSLGPKALFLWLFICHA</sequence>
<evidence type="ECO:0000313" key="1">
    <source>
        <dbReference type="EMBL" id="THG95413.1"/>
    </source>
</evidence>
<name>A0A4S4KBW9_9APHY</name>
<reference evidence="1 2" key="1">
    <citation type="submission" date="2019-02" db="EMBL/GenBank/DDBJ databases">
        <title>Genome sequencing of the rare red list fungi Phlebia centrifuga.</title>
        <authorList>
            <person name="Buettner E."/>
            <person name="Kellner H."/>
        </authorList>
    </citation>
    <scope>NUCLEOTIDE SEQUENCE [LARGE SCALE GENOMIC DNA]</scope>
    <source>
        <strain evidence="1 2">DSM 108282</strain>
    </source>
</reference>
<accession>A0A4S4KBW9</accession>